<feature type="compositionally biased region" description="Basic and acidic residues" evidence="1">
    <location>
        <begin position="7"/>
        <end position="31"/>
    </location>
</feature>
<proteinExistence type="predicted"/>
<accession>A0ABN3M306</accession>
<comment type="caution">
    <text evidence="2">The sequence shown here is derived from an EMBL/GenBank/DDBJ whole genome shotgun (WGS) entry which is preliminary data.</text>
</comment>
<sequence>MPFGKTQEQKEIEAREKAQREEAAKAKREQDAFLASPIGQATTAKEQGQGFFEIQLKVGSSQRDSTVWGGNNFALSKVNTQSHAGTLAGIEAVGWRLEHVGYVFLITGESSRDKFMSSGQQTAVSGELVGIYLFRNTDQAD</sequence>
<dbReference type="EMBL" id="BAAARE010000017">
    <property type="protein sequence ID" value="GAA2494869.1"/>
    <property type="molecule type" value="Genomic_DNA"/>
</dbReference>
<dbReference type="RefSeq" id="WP_344256429.1">
    <property type="nucleotide sequence ID" value="NZ_BAAARE010000017.1"/>
</dbReference>
<protein>
    <submittedName>
        <fullName evidence="2">Uncharacterized protein</fullName>
    </submittedName>
</protein>
<organism evidence="2 3">
    <name type="scientific">Terrabacter carboxydivorans</name>
    <dbReference type="NCBI Taxonomy" id="619730"/>
    <lineage>
        <taxon>Bacteria</taxon>
        <taxon>Bacillati</taxon>
        <taxon>Actinomycetota</taxon>
        <taxon>Actinomycetes</taxon>
        <taxon>Micrococcales</taxon>
        <taxon>Intrasporangiaceae</taxon>
        <taxon>Terrabacter</taxon>
    </lineage>
</organism>
<evidence type="ECO:0000256" key="1">
    <source>
        <dbReference type="SAM" id="MobiDB-lite"/>
    </source>
</evidence>
<evidence type="ECO:0000313" key="2">
    <source>
        <dbReference type="EMBL" id="GAA2494869.1"/>
    </source>
</evidence>
<feature type="region of interest" description="Disordered" evidence="1">
    <location>
        <begin position="1"/>
        <end position="36"/>
    </location>
</feature>
<evidence type="ECO:0000313" key="3">
    <source>
        <dbReference type="Proteomes" id="UP001500730"/>
    </source>
</evidence>
<keyword evidence="3" id="KW-1185">Reference proteome</keyword>
<gene>
    <name evidence="2" type="ORF">GCM10009858_36180</name>
</gene>
<name>A0ABN3M306_9MICO</name>
<dbReference type="Proteomes" id="UP001500730">
    <property type="component" value="Unassembled WGS sequence"/>
</dbReference>
<reference evidence="2 3" key="1">
    <citation type="journal article" date="2019" name="Int. J. Syst. Evol. Microbiol.">
        <title>The Global Catalogue of Microorganisms (GCM) 10K type strain sequencing project: providing services to taxonomists for standard genome sequencing and annotation.</title>
        <authorList>
            <consortium name="The Broad Institute Genomics Platform"/>
            <consortium name="The Broad Institute Genome Sequencing Center for Infectious Disease"/>
            <person name="Wu L."/>
            <person name="Ma J."/>
        </authorList>
    </citation>
    <scope>NUCLEOTIDE SEQUENCE [LARGE SCALE GENOMIC DNA]</scope>
    <source>
        <strain evidence="2 3">JCM 16259</strain>
    </source>
</reference>